<dbReference type="InterPro" id="IPR039031">
    <property type="entry name" value="Mucolipin"/>
</dbReference>
<keyword evidence="2" id="KW-0812">Transmembrane</keyword>
<sequence length="227" mass="25422">MPKRTSHSRRSHQSKGTTGFSSSLSDASAPMEYESIEDPIQATNVPHQEFLPRLSPAALSVAHSRLTLIENSDRMILNIPDHSGIRNKLESFLLRVAGCCTTGLNYGGHGIDNPPLLSSASYSSDALYTGCNLTHGNSSNQRELQQCQCAFGDRSINTEVVNWMQRRLSYFFMTPMEKYKAKHRVPFKLFVQILKVLFITLQVIAVRVKLCELVMKLFGLFNQSVVP</sequence>
<feature type="region of interest" description="Disordered" evidence="1">
    <location>
        <begin position="1"/>
        <end position="28"/>
    </location>
</feature>
<protein>
    <submittedName>
        <fullName evidence="3">Mucolipin 3</fullName>
    </submittedName>
</protein>
<feature type="compositionally biased region" description="Basic residues" evidence="1">
    <location>
        <begin position="1"/>
        <end position="13"/>
    </location>
</feature>
<dbReference type="Proteomes" id="UP000728185">
    <property type="component" value="Unassembled WGS sequence"/>
</dbReference>
<keyword evidence="4" id="KW-1185">Reference proteome</keyword>
<evidence type="ECO:0000256" key="1">
    <source>
        <dbReference type="SAM" id="MobiDB-lite"/>
    </source>
</evidence>
<feature type="transmembrane region" description="Helical" evidence="2">
    <location>
        <begin position="189"/>
        <end position="208"/>
    </location>
</feature>
<gene>
    <name evidence="3" type="ORF">FBUS_10606</name>
</gene>
<dbReference type="AlphaFoldDB" id="A0A8E0S0M1"/>
<dbReference type="OrthoDB" id="263481at2759"/>
<proteinExistence type="predicted"/>
<dbReference type="EMBL" id="LUCM01004217">
    <property type="protein sequence ID" value="KAA0194646.1"/>
    <property type="molecule type" value="Genomic_DNA"/>
</dbReference>
<dbReference type="GO" id="GO:0072345">
    <property type="term" value="F:NAADP-sensitive calcium-release channel activity"/>
    <property type="evidence" value="ECO:0007669"/>
    <property type="project" value="TreeGrafter"/>
</dbReference>
<evidence type="ECO:0000313" key="3">
    <source>
        <dbReference type="EMBL" id="KAA0194646.1"/>
    </source>
</evidence>
<accession>A0A8E0S0M1</accession>
<keyword evidence="2" id="KW-0472">Membrane</keyword>
<comment type="caution">
    <text evidence="3">The sequence shown here is derived from an EMBL/GenBank/DDBJ whole genome shotgun (WGS) entry which is preliminary data.</text>
</comment>
<keyword evidence="2" id="KW-1133">Transmembrane helix</keyword>
<reference evidence="3" key="1">
    <citation type="submission" date="2019-05" db="EMBL/GenBank/DDBJ databases">
        <title>Annotation for the trematode Fasciolopsis buski.</title>
        <authorList>
            <person name="Choi Y.-J."/>
        </authorList>
    </citation>
    <scope>NUCLEOTIDE SEQUENCE</scope>
    <source>
        <strain evidence="3">HT</strain>
        <tissue evidence="3">Whole worm</tissue>
    </source>
</reference>
<organism evidence="3 4">
    <name type="scientific">Fasciolopsis buskii</name>
    <dbReference type="NCBI Taxonomy" id="27845"/>
    <lineage>
        <taxon>Eukaryota</taxon>
        <taxon>Metazoa</taxon>
        <taxon>Spiralia</taxon>
        <taxon>Lophotrochozoa</taxon>
        <taxon>Platyhelminthes</taxon>
        <taxon>Trematoda</taxon>
        <taxon>Digenea</taxon>
        <taxon>Plagiorchiida</taxon>
        <taxon>Echinostomata</taxon>
        <taxon>Echinostomatoidea</taxon>
        <taxon>Fasciolidae</taxon>
        <taxon>Fasciolopsis</taxon>
    </lineage>
</organism>
<dbReference type="PANTHER" id="PTHR12127">
    <property type="entry name" value="MUCOLIPIN"/>
    <property type="match status" value="1"/>
</dbReference>
<evidence type="ECO:0000313" key="4">
    <source>
        <dbReference type="Proteomes" id="UP000728185"/>
    </source>
</evidence>
<feature type="compositionally biased region" description="Polar residues" evidence="1">
    <location>
        <begin position="14"/>
        <end position="26"/>
    </location>
</feature>
<dbReference type="GO" id="GO:0005765">
    <property type="term" value="C:lysosomal membrane"/>
    <property type="evidence" value="ECO:0007669"/>
    <property type="project" value="TreeGrafter"/>
</dbReference>
<dbReference type="GO" id="GO:0005886">
    <property type="term" value="C:plasma membrane"/>
    <property type="evidence" value="ECO:0007669"/>
    <property type="project" value="TreeGrafter"/>
</dbReference>
<evidence type="ECO:0000256" key="2">
    <source>
        <dbReference type="SAM" id="Phobius"/>
    </source>
</evidence>
<dbReference type="PANTHER" id="PTHR12127:SF7">
    <property type="entry name" value="SD02261P"/>
    <property type="match status" value="1"/>
</dbReference>
<name>A0A8E0S0M1_9TREM</name>